<protein>
    <submittedName>
        <fullName evidence="1">Uncharacterized protein</fullName>
    </submittedName>
</protein>
<accession>A0A090E1S4</accession>
<evidence type="ECO:0000313" key="1">
    <source>
        <dbReference type="EMBL" id="CDX20753.1"/>
    </source>
</evidence>
<proteinExistence type="predicted"/>
<dbReference type="EMBL" id="CCMZ01000028">
    <property type="protein sequence ID" value="CDX20753.1"/>
    <property type="molecule type" value="Genomic_DNA"/>
</dbReference>
<sequence>MKPQDRTDGRGEVLLFSGNHLIEIRNDSAQHSEAPKFLLAWRGPFPLVASGGAWRLGRRCPGSDAALRFGVKQLFTTKSRAVISTEGGGVYASVDVAEHLSAKRTGDAPPQQPTS</sequence>
<organism evidence="1 2">
    <name type="scientific">Mesorhizobium plurifarium</name>
    <dbReference type="NCBI Taxonomy" id="69974"/>
    <lineage>
        <taxon>Bacteria</taxon>
        <taxon>Pseudomonadati</taxon>
        <taxon>Pseudomonadota</taxon>
        <taxon>Alphaproteobacteria</taxon>
        <taxon>Hyphomicrobiales</taxon>
        <taxon>Phyllobacteriaceae</taxon>
        <taxon>Mesorhizobium</taxon>
    </lineage>
</organism>
<reference evidence="2" key="1">
    <citation type="submission" date="2014-08" db="EMBL/GenBank/DDBJ databases">
        <authorList>
            <person name="Moulin L."/>
        </authorList>
    </citation>
    <scope>NUCLEOTIDE SEQUENCE [LARGE SCALE GENOMIC DNA]</scope>
</reference>
<dbReference type="Proteomes" id="UP000045285">
    <property type="component" value="Unassembled WGS sequence"/>
</dbReference>
<keyword evidence="2" id="KW-1185">Reference proteome</keyword>
<gene>
    <name evidence="1" type="ORF">MPL3356_340004</name>
</gene>
<evidence type="ECO:0000313" key="2">
    <source>
        <dbReference type="Proteomes" id="UP000045285"/>
    </source>
</evidence>
<dbReference type="AlphaFoldDB" id="A0A090E1S4"/>
<name>A0A090E1S4_MESPL</name>